<evidence type="ECO:0000256" key="1">
    <source>
        <dbReference type="ARBA" id="ARBA00004328"/>
    </source>
</evidence>
<comment type="subcellular location">
    <subcellularLocation>
        <location evidence="1">Virion</location>
    </subcellularLocation>
</comment>
<gene>
    <name evidence="3" type="ORF">NS355_02395</name>
</gene>
<dbReference type="AlphaFoldDB" id="A0A147IZI7"/>
<dbReference type="InterPro" id="IPR024455">
    <property type="entry name" value="Phage_capsid"/>
</dbReference>
<dbReference type="SUPFAM" id="SSF56563">
    <property type="entry name" value="Major capsid protein gp5"/>
    <property type="match status" value="1"/>
</dbReference>
<evidence type="ECO:0000313" key="4">
    <source>
        <dbReference type="Proteomes" id="UP000073923"/>
    </source>
</evidence>
<sequence>MTMRITALRASLAAEVGSMEAILDAASNDNNRDLTAEEQTAFDKHKAEAERLQAAVGREETTLALKASAAKPIHVGGAGAGGGTVPAAVKEKLEPGVMVGRIALSLAATGGNDQRAMANHAQTVFGDETGQIVANMEQSTNTKGGYLVDTDYSRDFIGLLRPRVVIRNLGARSVPMPDGNLTMRKKTAGTQAGYVGERVPAPTTDMQVGNLNMTAKKLMALVPITNQLIRRASYGVDQMVRDDLLDSAAVKEDQQFLRGAGSAVAPTGVRNLVAAGNILAMTGNPNLVTVSSDLGRMTLAVKNANVPMISCGWVMSPRVREFLASLRDGNGNIVYPSIEANGTLKGYKIAETTSVPDNLGAGGNESELYFGDWSQFLIGDTYQVALAASDTAAYDDGGVIRAAFSNDETVIRLIEEHDTQLRYDRAAAVLTGVTWAP</sequence>
<dbReference type="Pfam" id="PF05065">
    <property type="entry name" value="Phage_capsid"/>
    <property type="match status" value="1"/>
</dbReference>
<dbReference type="Proteomes" id="UP000073923">
    <property type="component" value="Unassembled WGS sequence"/>
</dbReference>
<proteinExistence type="predicted"/>
<dbReference type="InterPro" id="IPR054612">
    <property type="entry name" value="Phage_capsid-like_C"/>
</dbReference>
<protein>
    <recommendedName>
        <fullName evidence="2">Phage capsid-like C-terminal domain-containing protein</fullName>
    </recommendedName>
</protein>
<reference evidence="3 4" key="1">
    <citation type="journal article" date="2016" name="Front. Microbiol.">
        <title>Genomic Resource of Rice Seed Associated Bacteria.</title>
        <authorList>
            <person name="Midha S."/>
            <person name="Bansal K."/>
            <person name="Sharma S."/>
            <person name="Kumar N."/>
            <person name="Patil P.P."/>
            <person name="Chaudhry V."/>
            <person name="Patil P.B."/>
        </authorList>
    </citation>
    <scope>NUCLEOTIDE SEQUENCE [LARGE SCALE GENOMIC DNA]</scope>
    <source>
        <strain evidence="3 4">NS355</strain>
    </source>
</reference>
<dbReference type="PATRIC" id="fig|172044.3.peg.2746"/>
<dbReference type="EMBL" id="LDTF01000007">
    <property type="protein sequence ID" value="KTW01058.1"/>
    <property type="molecule type" value="Genomic_DNA"/>
</dbReference>
<feature type="domain" description="Phage capsid-like C-terminal" evidence="2">
    <location>
        <begin position="144"/>
        <end position="431"/>
    </location>
</feature>
<organism evidence="3 4">
    <name type="scientific">Sphingomonas yabuuchiae</name>
    <dbReference type="NCBI Taxonomy" id="172044"/>
    <lineage>
        <taxon>Bacteria</taxon>
        <taxon>Pseudomonadati</taxon>
        <taxon>Pseudomonadota</taxon>
        <taxon>Alphaproteobacteria</taxon>
        <taxon>Sphingomonadales</taxon>
        <taxon>Sphingomonadaceae</taxon>
        <taxon>Sphingomonas</taxon>
    </lineage>
</organism>
<dbReference type="Gene3D" id="3.30.2320.10">
    <property type="entry name" value="hypothetical protein PF0899 domain"/>
    <property type="match status" value="1"/>
</dbReference>
<dbReference type="NCBIfam" id="TIGR01554">
    <property type="entry name" value="major_cap_HK97"/>
    <property type="match status" value="1"/>
</dbReference>
<dbReference type="Gene3D" id="3.30.2400.10">
    <property type="entry name" value="Major capsid protein gp5"/>
    <property type="match status" value="1"/>
</dbReference>
<accession>A0A147IZI7</accession>
<name>A0A147IZI7_9SPHN</name>
<evidence type="ECO:0000259" key="2">
    <source>
        <dbReference type="Pfam" id="PF05065"/>
    </source>
</evidence>
<evidence type="ECO:0000313" key="3">
    <source>
        <dbReference type="EMBL" id="KTW01058.1"/>
    </source>
</evidence>
<comment type="caution">
    <text evidence="3">The sequence shown here is derived from an EMBL/GenBank/DDBJ whole genome shotgun (WGS) entry which is preliminary data.</text>
</comment>